<dbReference type="EMBL" id="UAUF01000002">
    <property type="protein sequence ID" value="SPZ00314.1"/>
    <property type="molecule type" value="Genomic_DNA"/>
</dbReference>
<sequence>MRTNKSFVSLAVLSLALSGCMGLQARLHPLPEIPDEPSREWVEMNLPEFKRITEQYPTEENRAALNRLEMYAAYYKELTLRASRVDRSLSLAWINTGRAGAAMRQPAYVHSLGGDFNTETRNGAALDPRRGIVYDPTRARTPAVPMVPVVHTQTFAARPDRARGYSIYETSRWVRYCDNGKGMDEADWQFVTDEGQQLGIPDYLTGRCRAPAYDYNSYLAAWRGFCSRSDLSAPTRAIVKSSVRPKSIGGCAALNIH</sequence>
<accession>A0A2X2BYX7</accession>
<dbReference type="Proteomes" id="UP000250443">
    <property type="component" value="Unassembled WGS sequence"/>
</dbReference>
<dbReference type="AlphaFoldDB" id="A0A2X2BYX7"/>
<evidence type="ECO:0000313" key="3">
    <source>
        <dbReference type="EMBL" id="SPZ00314.1"/>
    </source>
</evidence>
<evidence type="ECO:0008006" key="5">
    <source>
        <dbReference type="Google" id="ProtNLM"/>
    </source>
</evidence>
<dbReference type="EMBL" id="UAUF01000002">
    <property type="protein sequence ID" value="SPZ00106.1"/>
    <property type="molecule type" value="Genomic_DNA"/>
</dbReference>
<gene>
    <name evidence="2" type="ORF">NCTC11842_00251</name>
    <name evidence="3" type="ORF">NCTC11842_00463</name>
</gene>
<evidence type="ECO:0000256" key="1">
    <source>
        <dbReference type="SAM" id="SignalP"/>
    </source>
</evidence>
<reference evidence="3 4" key="1">
    <citation type="submission" date="2018-06" db="EMBL/GenBank/DDBJ databases">
        <authorList>
            <consortium name="Pathogen Informatics"/>
            <person name="Doyle S."/>
        </authorList>
    </citation>
    <scope>NUCLEOTIDE SEQUENCE [LARGE SCALE GENOMIC DNA]</scope>
    <source>
        <strain evidence="3 4">NCTC11842</strain>
    </source>
</reference>
<feature type="chain" id="PRO_5044582294" description="Lipoprotein" evidence="1">
    <location>
        <begin position="26"/>
        <end position="257"/>
    </location>
</feature>
<dbReference type="RefSeq" id="WP_073450556.1">
    <property type="nucleotide sequence ID" value="NZ_FQYS01000013.1"/>
</dbReference>
<evidence type="ECO:0000313" key="2">
    <source>
        <dbReference type="EMBL" id="SPZ00106.1"/>
    </source>
</evidence>
<evidence type="ECO:0000313" key="4">
    <source>
        <dbReference type="Proteomes" id="UP000250443"/>
    </source>
</evidence>
<proteinExistence type="predicted"/>
<organism evidence="3 4">
    <name type="scientific">Pseudomonas luteola</name>
    <dbReference type="NCBI Taxonomy" id="47886"/>
    <lineage>
        <taxon>Bacteria</taxon>
        <taxon>Pseudomonadati</taxon>
        <taxon>Pseudomonadota</taxon>
        <taxon>Gammaproteobacteria</taxon>
        <taxon>Pseudomonadales</taxon>
        <taxon>Pseudomonadaceae</taxon>
        <taxon>Pseudomonas</taxon>
    </lineage>
</organism>
<keyword evidence="1" id="KW-0732">Signal</keyword>
<name>A0A2X2BYX7_PSELU</name>
<feature type="signal peptide" evidence="1">
    <location>
        <begin position="1"/>
        <end position="25"/>
    </location>
</feature>
<protein>
    <recommendedName>
        <fullName evidence="5">Lipoprotein</fullName>
    </recommendedName>
</protein>
<dbReference type="PROSITE" id="PS51257">
    <property type="entry name" value="PROKAR_LIPOPROTEIN"/>
    <property type="match status" value="1"/>
</dbReference>